<reference evidence="3" key="1">
    <citation type="submission" date="2015-11" db="EMBL/GenBank/DDBJ databases">
        <title>Genomic diversity of Staphylococcus saprophyticus strains from urinary tract infections, animal surfaces, and fermented foods.</title>
        <authorList>
            <person name="Wolfe B.E."/>
        </authorList>
    </citation>
    <scope>NUCLEOTIDE SEQUENCE [LARGE SCALE GENOMIC DNA]</scope>
    <source>
        <strain evidence="3">738_7</strain>
    </source>
</reference>
<organism evidence="2 3">
    <name type="scientific">Staphylococcus equorum</name>
    <dbReference type="NCBI Taxonomy" id="246432"/>
    <lineage>
        <taxon>Bacteria</taxon>
        <taxon>Bacillati</taxon>
        <taxon>Bacillota</taxon>
        <taxon>Bacilli</taxon>
        <taxon>Bacillales</taxon>
        <taxon>Staphylococcaceae</taxon>
        <taxon>Staphylococcus</taxon>
    </lineage>
</organism>
<proteinExistence type="predicted"/>
<comment type="caution">
    <text evidence="2">The sequence shown here is derived from an EMBL/GenBank/DDBJ whole genome shotgun (WGS) entry which is preliminary data.</text>
</comment>
<evidence type="ECO:0000313" key="2">
    <source>
        <dbReference type="EMBL" id="OEK56832.1"/>
    </source>
</evidence>
<keyword evidence="1" id="KW-1133">Transmembrane helix</keyword>
<gene>
    <name evidence="2" type="ORF">ASS94_06195</name>
</gene>
<keyword evidence="1" id="KW-0472">Membrane</keyword>
<name>A0AAP7LTV9_9STAP</name>
<accession>A0AAP7LTV9</accession>
<feature type="transmembrane region" description="Helical" evidence="1">
    <location>
        <begin position="30"/>
        <end position="48"/>
    </location>
</feature>
<protein>
    <submittedName>
        <fullName evidence="2">Uncharacterized protein</fullName>
    </submittedName>
</protein>
<dbReference type="Proteomes" id="UP000095464">
    <property type="component" value="Unassembled WGS sequence"/>
</dbReference>
<feature type="transmembrane region" description="Helical" evidence="1">
    <location>
        <begin position="7"/>
        <end position="24"/>
    </location>
</feature>
<dbReference type="InterPro" id="IPR038765">
    <property type="entry name" value="Papain-like_cys_pep_sf"/>
</dbReference>
<feature type="transmembrane region" description="Helical" evidence="1">
    <location>
        <begin position="60"/>
        <end position="79"/>
    </location>
</feature>
<evidence type="ECO:0000313" key="3">
    <source>
        <dbReference type="Proteomes" id="UP000095464"/>
    </source>
</evidence>
<dbReference type="SUPFAM" id="SSF54001">
    <property type="entry name" value="Cysteine proteinases"/>
    <property type="match status" value="1"/>
</dbReference>
<dbReference type="EMBL" id="LNPX01000023">
    <property type="protein sequence ID" value="OEK56832.1"/>
    <property type="molecule type" value="Genomic_DNA"/>
</dbReference>
<evidence type="ECO:0000256" key="1">
    <source>
        <dbReference type="SAM" id="Phobius"/>
    </source>
</evidence>
<keyword evidence="1" id="KW-0812">Transmembrane</keyword>
<dbReference type="AlphaFoldDB" id="A0AAP7LTV9"/>
<feature type="transmembrane region" description="Helical" evidence="1">
    <location>
        <begin position="85"/>
        <end position="105"/>
    </location>
</feature>
<dbReference type="RefSeq" id="WP_069812938.1">
    <property type="nucleotide sequence ID" value="NZ_JARGCI010000001.1"/>
</dbReference>
<sequence>MRVKKVYLLLIQFLIIILLISLLFTKSTAIFAVIFALSASILIIHILVSKNSWKVKIMFISIYTLILILQEVFIASTFFNNSSIWLAFLVKNIIGIIIIFVPFFVRYLHYIYTLEHQFSMISKTSISFDMIREINNKRNSLKKNVSKSKTALSKENIYEIANDIPRHSYIKYLNRNALSESYFAECEKSLNDENLYIVLSSTGSSASELISLFTQKNYNHVSLSLDKELKTTISYNGGENLTLPGLNQEQLESFNKKSDASIMVYKIKATKEQKKRIIEEINEINNAGSAYNLVGLVTKASIRPNIMFCSQFVYSILKIANLEYFEANNTKVKPTDFVENDYYRKLEFCYEIAF</sequence>
<dbReference type="Gene3D" id="3.90.1720.10">
    <property type="entry name" value="endopeptidase domain like (from Nostoc punctiforme)"/>
    <property type="match status" value="1"/>
</dbReference>